<keyword evidence="4 8" id="KW-0653">Protein transport</keyword>
<evidence type="ECO:0000256" key="7">
    <source>
        <dbReference type="ARBA" id="ARBA00023329"/>
    </source>
</evidence>
<keyword evidence="11" id="KW-1185">Reference proteome</keyword>
<evidence type="ECO:0000256" key="8">
    <source>
        <dbReference type="PIRNR" id="PIRNR037094"/>
    </source>
</evidence>
<dbReference type="SUPFAM" id="SSF49348">
    <property type="entry name" value="Clathrin adaptor appendage domain"/>
    <property type="match status" value="1"/>
</dbReference>
<dbReference type="PANTHER" id="PTHR22780">
    <property type="entry name" value="ADAPTIN, ALPHA/GAMMA/EPSILON"/>
    <property type="match status" value="1"/>
</dbReference>
<comment type="subcellular location">
    <subcellularLocation>
        <location evidence="1">Cytoplasmic vesicle membrane</location>
    </subcellularLocation>
    <subcellularLocation>
        <location evidence="2">Golgi apparatus</location>
    </subcellularLocation>
</comment>
<dbReference type="InterPro" id="IPR017107">
    <property type="entry name" value="AP1_complex_gsu"/>
</dbReference>
<reference evidence="10 11" key="1">
    <citation type="submission" date="2016-03" db="EMBL/GenBank/DDBJ databases">
        <authorList>
            <person name="Devillers H."/>
        </authorList>
    </citation>
    <scope>NUCLEOTIDE SEQUENCE [LARGE SCALE GENOMIC DNA]</scope>
    <source>
        <strain evidence="10">CBS 11717</strain>
    </source>
</reference>
<name>A0A1G4IQT5_9SACH</name>
<dbReference type="Pfam" id="PF02883">
    <property type="entry name" value="Alpha_adaptinC2"/>
    <property type="match status" value="1"/>
</dbReference>
<evidence type="ECO:0000313" key="11">
    <source>
        <dbReference type="Proteomes" id="UP000191024"/>
    </source>
</evidence>
<evidence type="ECO:0000256" key="3">
    <source>
        <dbReference type="ARBA" id="ARBA00022448"/>
    </source>
</evidence>
<dbReference type="InterPro" id="IPR008152">
    <property type="entry name" value="Clathrin_a/b/g-adaptin_app_Ig"/>
</dbReference>
<dbReference type="EMBL" id="LT598462">
    <property type="protein sequence ID" value="SCU79084.1"/>
    <property type="molecule type" value="Genomic_DNA"/>
</dbReference>
<dbReference type="PIRSF" id="PIRSF037094">
    <property type="entry name" value="AP1_complex_gamma"/>
    <property type="match status" value="1"/>
</dbReference>
<dbReference type="SMART" id="SM00809">
    <property type="entry name" value="Alpha_adaptinC2"/>
    <property type="match status" value="1"/>
</dbReference>
<proteinExistence type="inferred from homology"/>
<evidence type="ECO:0000256" key="4">
    <source>
        <dbReference type="ARBA" id="ARBA00022927"/>
    </source>
</evidence>
<sequence length="792" mass="88318">MGSLKTFIKEVRSAKTLAEEKSIITKESAKIRTKLKDDHLSLEKRRKNIQKLLYLYILGEKTHFAQVECINLISSDDFQNKRLGYLAAVLLLDEQQEILTLLTNLLNNDLNHPNSYIVSMALSALGSLTSPELARDLYPDVEQIINRSTEPLLVKKALQCAARLVTRDAALLEIFYPYCKKVLDNHRLCTHGVLLGVLKLCQSIIEARNLYEFDNYLEILASLIDSMPEFFSLLQNLNSAVFNQEFDVNGTSDPFLQVELLRTLRMLFACAPEKTMQYVDKFGDLLTQLASIGDGSKNSAHAVAYECVRTIFELQLDQSLRVLGVNILGNFLSGKDSNTKYVALNTLSRVVPQEPRAVKKHRKFITKCLLDTDASIKVRSVELIFAILDETNVQELTNELISFLEISTEDDKDVVNYVVEHIMVVLESERYGEERWRLDMAIKVLELVGEYASYEKVNEVMIMINNARSIELKASLVLKILSTTIDAPADSKVSVENSGWKLVAIWCLGEYADLILGSSGLTEVKLTAWLANMNRMCYDEPRVTSFILSAALKLSCKIQSKSQIEDLRLLIAGHSKDTNLLLQTKSTQYGILFNQPTKSKKAILDAMPFFAKNVVEETASSAETRQPVKSPQAAKETNLLLDLFDTDPVPAAIPGGLGGQKPPLNSNGQKAAPHVPTDHEHVLQAADKIYDCNNLSVYGKVVFCAHQKAVIELNIQSKQKKIINLHTMAAVAKLQQLSMGTLSSGVIDPSGIAKQQLELTGSGKLKLRVKLSYTVDGAEVSEQFDHRFAESL</sequence>
<dbReference type="GO" id="GO:0006886">
    <property type="term" value="P:intracellular protein transport"/>
    <property type="evidence" value="ECO:0007669"/>
    <property type="project" value="UniProtKB-UniRule"/>
</dbReference>
<dbReference type="InterPro" id="IPR002553">
    <property type="entry name" value="Clathrin/coatomer_adapt-like_N"/>
</dbReference>
<dbReference type="InterPro" id="IPR016024">
    <property type="entry name" value="ARM-type_fold"/>
</dbReference>
<feature type="domain" description="Clathrin adaptor alpha/beta/gamma-adaptin appendage Ig-like subdomain" evidence="9">
    <location>
        <begin position="681"/>
        <end position="789"/>
    </location>
</feature>
<evidence type="ECO:0000313" key="10">
    <source>
        <dbReference type="EMBL" id="SCU79084.1"/>
    </source>
</evidence>
<comment type="similarity">
    <text evidence="8">Belongs to the adaptor complexes large subunit family.</text>
</comment>
<dbReference type="Gene3D" id="2.60.40.1230">
    <property type="match status" value="1"/>
</dbReference>
<dbReference type="InterPro" id="IPR050840">
    <property type="entry name" value="Adaptor_Complx_Large_Subunit"/>
</dbReference>
<dbReference type="GO" id="GO:0016192">
    <property type="term" value="P:vesicle-mediated transport"/>
    <property type="evidence" value="ECO:0007669"/>
    <property type="project" value="InterPro"/>
</dbReference>
<evidence type="ECO:0000259" key="9">
    <source>
        <dbReference type="SMART" id="SM00809"/>
    </source>
</evidence>
<evidence type="ECO:0000256" key="2">
    <source>
        <dbReference type="ARBA" id="ARBA00004555"/>
    </source>
</evidence>
<dbReference type="GO" id="GO:0030121">
    <property type="term" value="C:AP-1 adaptor complex"/>
    <property type="evidence" value="ECO:0007669"/>
    <property type="project" value="InterPro"/>
</dbReference>
<accession>A0A1G4IQT5</accession>
<keyword evidence="7 8" id="KW-0968">Cytoplasmic vesicle</keyword>
<dbReference type="InterPro" id="IPR011989">
    <property type="entry name" value="ARM-like"/>
</dbReference>
<dbReference type="InterPro" id="IPR013041">
    <property type="entry name" value="Clathrin_app_Ig-like_sf"/>
</dbReference>
<keyword evidence="5 8" id="KW-0333">Golgi apparatus</keyword>
<evidence type="ECO:0000256" key="5">
    <source>
        <dbReference type="ARBA" id="ARBA00023034"/>
    </source>
</evidence>
<evidence type="ECO:0000256" key="1">
    <source>
        <dbReference type="ARBA" id="ARBA00004156"/>
    </source>
</evidence>
<dbReference type="Proteomes" id="UP000191024">
    <property type="component" value="Chromosome A"/>
</dbReference>
<keyword evidence="3 8" id="KW-0813">Transport</keyword>
<evidence type="ECO:0000256" key="6">
    <source>
        <dbReference type="ARBA" id="ARBA00023136"/>
    </source>
</evidence>
<gene>
    <name evidence="10" type="ORF">LAMI_0A07250G</name>
</gene>
<dbReference type="OrthoDB" id="28053at2759"/>
<protein>
    <recommendedName>
        <fullName evidence="8">AP-1 complex subunit gamma</fullName>
    </recommendedName>
</protein>
<dbReference type="STRING" id="1230905.A0A1G4IQT5"/>
<dbReference type="Gene3D" id="1.25.10.10">
    <property type="entry name" value="Leucine-rich Repeat Variant"/>
    <property type="match status" value="1"/>
</dbReference>
<dbReference type="Pfam" id="PF01602">
    <property type="entry name" value="Adaptin_N"/>
    <property type="match status" value="1"/>
</dbReference>
<keyword evidence="6 8" id="KW-0472">Membrane</keyword>
<dbReference type="AlphaFoldDB" id="A0A1G4IQT5"/>
<organism evidence="10 11">
    <name type="scientific">Lachancea mirantina</name>
    <dbReference type="NCBI Taxonomy" id="1230905"/>
    <lineage>
        <taxon>Eukaryota</taxon>
        <taxon>Fungi</taxon>
        <taxon>Dikarya</taxon>
        <taxon>Ascomycota</taxon>
        <taxon>Saccharomycotina</taxon>
        <taxon>Saccharomycetes</taxon>
        <taxon>Saccharomycetales</taxon>
        <taxon>Saccharomycetaceae</taxon>
        <taxon>Lachancea</taxon>
    </lineage>
</organism>
<dbReference type="SUPFAM" id="SSF48371">
    <property type="entry name" value="ARM repeat"/>
    <property type="match status" value="1"/>
</dbReference>